<dbReference type="GO" id="GO:0015940">
    <property type="term" value="P:pantothenate biosynthetic process"/>
    <property type="evidence" value="ECO:0007669"/>
    <property type="project" value="UniProtKB-UniPathway"/>
</dbReference>
<comment type="pathway">
    <text evidence="4">Cofactor biosynthesis; (R)-pantothenate biosynthesis; (R)-pantoate from 3-methyl-2-oxobutanoate: step 2/2.</text>
</comment>
<evidence type="ECO:0000256" key="1">
    <source>
        <dbReference type="ARBA" id="ARBA00007870"/>
    </source>
</evidence>
<keyword evidence="4" id="KW-0566">Pantothenate biosynthesis</keyword>
<dbReference type="InterPro" id="IPR036291">
    <property type="entry name" value="NAD(P)-bd_dom_sf"/>
</dbReference>
<dbReference type="AlphaFoldDB" id="A0A2D1TVA9"/>
<dbReference type="InterPro" id="IPR013328">
    <property type="entry name" value="6PGD_dom2"/>
</dbReference>
<evidence type="ECO:0000256" key="3">
    <source>
        <dbReference type="ARBA" id="ARBA00023002"/>
    </source>
</evidence>
<gene>
    <name evidence="7" type="ORF">CSV91_01110</name>
</gene>
<keyword evidence="3 4" id="KW-0560">Oxidoreductase</keyword>
<dbReference type="EC" id="1.1.1.169" evidence="4"/>
<proteinExistence type="inferred from homology"/>
<dbReference type="InterPro" id="IPR013332">
    <property type="entry name" value="KPR_N"/>
</dbReference>
<reference evidence="7 8" key="1">
    <citation type="submission" date="2017-10" db="EMBL/GenBank/DDBJ databases">
        <title>Complete genome sequence of Collinsella aerofaciens isolated from the gut of a healthy adult Indian.</title>
        <authorList>
            <person name="Bag S."/>
            <person name="Ghosh T.S."/>
            <person name="Das B."/>
        </authorList>
    </citation>
    <scope>NUCLEOTIDE SEQUENCE [LARGE SCALE GENOMIC DNA]</scope>
    <source>
        <strain evidence="8">indica</strain>
    </source>
</reference>
<dbReference type="NCBIfam" id="TIGR00745">
    <property type="entry name" value="apbA_panE"/>
    <property type="match status" value="1"/>
</dbReference>
<dbReference type="InterPro" id="IPR013752">
    <property type="entry name" value="KPA_reductase"/>
</dbReference>
<protein>
    <recommendedName>
        <fullName evidence="4">2-dehydropantoate 2-reductase</fullName>
        <ecNumber evidence="4">1.1.1.169</ecNumber>
    </recommendedName>
    <alternativeName>
        <fullName evidence="4">Ketopantoate reductase</fullName>
    </alternativeName>
</protein>
<dbReference type="GO" id="GO:0008677">
    <property type="term" value="F:2-dehydropantoate 2-reductase activity"/>
    <property type="evidence" value="ECO:0007669"/>
    <property type="project" value="UniProtKB-EC"/>
</dbReference>
<evidence type="ECO:0000259" key="5">
    <source>
        <dbReference type="Pfam" id="PF02558"/>
    </source>
</evidence>
<dbReference type="Pfam" id="PF08546">
    <property type="entry name" value="ApbA_C"/>
    <property type="match status" value="1"/>
</dbReference>
<feature type="domain" description="Ketopantoate reductase N-terminal" evidence="5">
    <location>
        <begin position="9"/>
        <end position="152"/>
    </location>
</feature>
<dbReference type="Gene3D" id="3.40.50.720">
    <property type="entry name" value="NAD(P)-binding Rossmann-like Domain"/>
    <property type="match status" value="1"/>
</dbReference>
<dbReference type="InterPro" id="IPR051402">
    <property type="entry name" value="KPR-Related"/>
</dbReference>
<dbReference type="Proteomes" id="UP000225608">
    <property type="component" value="Chromosome"/>
</dbReference>
<feature type="domain" description="Ketopantoate reductase C-terminal" evidence="6">
    <location>
        <begin position="179"/>
        <end position="303"/>
    </location>
</feature>
<dbReference type="PANTHER" id="PTHR21708">
    <property type="entry name" value="PROBABLE 2-DEHYDROPANTOATE 2-REDUCTASE"/>
    <property type="match status" value="1"/>
</dbReference>
<keyword evidence="2 4" id="KW-0521">NADP</keyword>
<dbReference type="InterPro" id="IPR008927">
    <property type="entry name" value="6-PGluconate_DH-like_C_sf"/>
</dbReference>
<accession>A0A2D1TVA9</accession>
<dbReference type="Pfam" id="PF02558">
    <property type="entry name" value="ApbA"/>
    <property type="match status" value="1"/>
</dbReference>
<name>A0A2D1TVA9_9ACTN</name>
<dbReference type="SUPFAM" id="SSF48179">
    <property type="entry name" value="6-phosphogluconate dehydrogenase C-terminal domain-like"/>
    <property type="match status" value="1"/>
</dbReference>
<dbReference type="KEGG" id="caer:CSV91_01110"/>
<dbReference type="UniPathway" id="UPA00028">
    <property type="reaction ID" value="UER00004"/>
</dbReference>
<comment type="similarity">
    <text evidence="1 4">Belongs to the ketopantoate reductase family.</text>
</comment>
<dbReference type="SUPFAM" id="SSF51735">
    <property type="entry name" value="NAD(P)-binding Rossmann-fold domains"/>
    <property type="match status" value="1"/>
</dbReference>
<organism evidence="7 8">
    <name type="scientific">Collinsella aerofaciens</name>
    <dbReference type="NCBI Taxonomy" id="74426"/>
    <lineage>
        <taxon>Bacteria</taxon>
        <taxon>Bacillati</taxon>
        <taxon>Actinomycetota</taxon>
        <taxon>Coriobacteriia</taxon>
        <taxon>Coriobacteriales</taxon>
        <taxon>Coriobacteriaceae</taxon>
        <taxon>Collinsella</taxon>
    </lineage>
</organism>
<evidence type="ECO:0000256" key="2">
    <source>
        <dbReference type="ARBA" id="ARBA00022857"/>
    </source>
</evidence>
<evidence type="ECO:0000256" key="4">
    <source>
        <dbReference type="RuleBase" id="RU362068"/>
    </source>
</evidence>
<comment type="function">
    <text evidence="4">Catalyzes the NADPH-dependent reduction of ketopantoate into pantoic acid.</text>
</comment>
<dbReference type="GO" id="GO:0005737">
    <property type="term" value="C:cytoplasm"/>
    <property type="evidence" value="ECO:0007669"/>
    <property type="project" value="TreeGrafter"/>
</dbReference>
<sequence>MIHMQINKVAFIGKGGVGLLYGSMIAQALGNDAVEYVMDDARFERHANEALTVNDKPCVLKSVRASEATPADLVILTVKTTGLDQALKTMERIVGPDTLIASLCNGITSEQKIAERFGWEHTVLGICQGMDAVFLNGALTFTNAGEIRFGAAAGTDPATVIAIDELYTRCGIAHTVEHDIAHRMWAKLMLNDGINQTCMAYGGTYGSATEQGSEQLRSFVSAMRETLAVANAEGIELTEEDLTQMVRLIKGLDPAGMPSMAQDRIAQRRTEVEEFAGTICRLAAKHGIQVPQNEWLYLRIREIEASW</sequence>
<dbReference type="EMBL" id="CP024160">
    <property type="protein sequence ID" value="ATP53256.1"/>
    <property type="molecule type" value="Genomic_DNA"/>
</dbReference>
<evidence type="ECO:0000313" key="7">
    <source>
        <dbReference type="EMBL" id="ATP53256.1"/>
    </source>
</evidence>
<evidence type="ECO:0000259" key="6">
    <source>
        <dbReference type="Pfam" id="PF08546"/>
    </source>
</evidence>
<comment type="catalytic activity">
    <reaction evidence="4">
        <text>(R)-pantoate + NADP(+) = 2-dehydropantoate + NADPH + H(+)</text>
        <dbReference type="Rhea" id="RHEA:16233"/>
        <dbReference type="ChEBI" id="CHEBI:11561"/>
        <dbReference type="ChEBI" id="CHEBI:15378"/>
        <dbReference type="ChEBI" id="CHEBI:15980"/>
        <dbReference type="ChEBI" id="CHEBI:57783"/>
        <dbReference type="ChEBI" id="CHEBI:58349"/>
        <dbReference type="EC" id="1.1.1.169"/>
    </reaction>
</comment>
<dbReference type="PANTHER" id="PTHR21708:SF26">
    <property type="entry name" value="2-DEHYDROPANTOATE 2-REDUCTASE"/>
    <property type="match status" value="1"/>
</dbReference>
<dbReference type="Gene3D" id="1.10.1040.10">
    <property type="entry name" value="N-(1-d-carboxylethyl)-l-norvaline Dehydrogenase, domain 2"/>
    <property type="match status" value="1"/>
</dbReference>
<dbReference type="InterPro" id="IPR003710">
    <property type="entry name" value="ApbA"/>
</dbReference>
<evidence type="ECO:0000313" key="8">
    <source>
        <dbReference type="Proteomes" id="UP000225608"/>
    </source>
</evidence>